<gene>
    <name evidence="1" type="ORF">SAY87_024610</name>
</gene>
<organism evidence="1 2">
    <name type="scientific">Trapa incisa</name>
    <dbReference type="NCBI Taxonomy" id="236973"/>
    <lineage>
        <taxon>Eukaryota</taxon>
        <taxon>Viridiplantae</taxon>
        <taxon>Streptophyta</taxon>
        <taxon>Embryophyta</taxon>
        <taxon>Tracheophyta</taxon>
        <taxon>Spermatophyta</taxon>
        <taxon>Magnoliopsida</taxon>
        <taxon>eudicotyledons</taxon>
        <taxon>Gunneridae</taxon>
        <taxon>Pentapetalae</taxon>
        <taxon>rosids</taxon>
        <taxon>malvids</taxon>
        <taxon>Myrtales</taxon>
        <taxon>Lythraceae</taxon>
        <taxon>Trapa</taxon>
    </lineage>
</organism>
<dbReference type="EMBL" id="JAXIOK010000024">
    <property type="protein sequence ID" value="KAK4741022.1"/>
    <property type="molecule type" value="Genomic_DNA"/>
</dbReference>
<evidence type="ECO:0000313" key="2">
    <source>
        <dbReference type="Proteomes" id="UP001345219"/>
    </source>
</evidence>
<accession>A0AAN7JFJ1</accession>
<dbReference type="AlphaFoldDB" id="A0AAN7JFJ1"/>
<protein>
    <submittedName>
        <fullName evidence="1">Uncharacterized protein</fullName>
    </submittedName>
</protein>
<proteinExistence type="predicted"/>
<sequence>MPDNKGIMAMEGPYKIHQFGHLIPKHYVGSSQFHRREHTGWTLPQALYVVFYRLCLRGLSSHSFSVLRRRTPPSFRQSILPCVSEDPAYTPFREKRTTFLPRVYRVGFPRQTRVSEGSGLGLYSAVRDIAIYPVGKQICEVLRRLRGFAFRLCVSGTVRVSDRRSSV</sequence>
<dbReference type="Proteomes" id="UP001345219">
    <property type="component" value="Chromosome 19"/>
</dbReference>
<comment type="caution">
    <text evidence="1">The sequence shown here is derived from an EMBL/GenBank/DDBJ whole genome shotgun (WGS) entry which is preliminary data.</text>
</comment>
<evidence type="ECO:0000313" key="1">
    <source>
        <dbReference type="EMBL" id="KAK4741022.1"/>
    </source>
</evidence>
<keyword evidence="2" id="KW-1185">Reference proteome</keyword>
<name>A0AAN7JFJ1_9MYRT</name>
<reference evidence="1 2" key="1">
    <citation type="journal article" date="2023" name="Hortic Res">
        <title>Pangenome of water caltrop reveals structural variations and asymmetric subgenome divergence after allopolyploidization.</title>
        <authorList>
            <person name="Zhang X."/>
            <person name="Chen Y."/>
            <person name="Wang L."/>
            <person name="Yuan Y."/>
            <person name="Fang M."/>
            <person name="Shi L."/>
            <person name="Lu R."/>
            <person name="Comes H.P."/>
            <person name="Ma Y."/>
            <person name="Chen Y."/>
            <person name="Huang G."/>
            <person name="Zhou Y."/>
            <person name="Zheng Z."/>
            <person name="Qiu Y."/>
        </authorList>
    </citation>
    <scope>NUCLEOTIDE SEQUENCE [LARGE SCALE GENOMIC DNA]</scope>
    <source>
        <tissue evidence="1">Roots</tissue>
    </source>
</reference>